<evidence type="ECO:0000256" key="1">
    <source>
        <dbReference type="SAM" id="MobiDB-lite"/>
    </source>
</evidence>
<organism evidence="2 3">
    <name type="scientific">Paramuricea clavata</name>
    <name type="common">Red gorgonian</name>
    <name type="synonym">Violescent sea-whip</name>
    <dbReference type="NCBI Taxonomy" id="317549"/>
    <lineage>
        <taxon>Eukaryota</taxon>
        <taxon>Metazoa</taxon>
        <taxon>Cnidaria</taxon>
        <taxon>Anthozoa</taxon>
        <taxon>Octocorallia</taxon>
        <taxon>Malacalcyonacea</taxon>
        <taxon>Plexauridae</taxon>
        <taxon>Paramuricea</taxon>
    </lineage>
</organism>
<dbReference type="AlphaFoldDB" id="A0A7D9KGR6"/>
<keyword evidence="3" id="KW-1185">Reference proteome</keyword>
<feature type="compositionally biased region" description="Polar residues" evidence="1">
    <location>
        <begin position="299"/>
        <end position="310"/>
    </location>
</feature>
<evidence type="ECO:0000313" key="3">
    <source>
        <dbReference type="Proteomes" id="UP001152795"/>
    </source>
</evidence>
<sequence length="537" mass="62492">MPLSLYELLKAGVDMKCTEVESISRPFLQHLRLGGRQLSEVFQIFEVDISLECGTTFTSSELDLISYLALPDDLGNFFKPLVKDRSPLQKMIDRHPDGVGILEKCYDIEGYSPLHRAVQGGNLNAIEWFKSVGVNTELKTHRGLTALDLSMLYLSDISQAELIASTKSTPYSWRRSKHQVPLTISNYRTEVFEELLRTFFNATPESEFTCGASLEGLSPLYIAAVKGMSVLRYVHRKASEMFPNLPLNCVNKHRLDSVYVAHFYESLLNEGLIDKYSKDSDVNFEQETKTSKKVDSKTNNKIKNGPQSDRSSIDEKDSHDSKPLVQYPDRGVEYYMTFNYLYHSPCFKYTDEHLHMDIPKGIRIIDCPGYHDKISTPKEETVPDVDFTECSKIQVRRNCYWPLCEREILQNHIRKYPCPTMTRRLHHWFVPHDHRRRNRQISQFIAKRLGWDNVPEVKDIKNRWPLFFLHNMVLSKYESWEYLKILNEALEVADVRFYSRNEPLDVMLNTSIQLNIIPLNINQTRIQSPLIRRFQGF</sequence>
<dbReference type="PROSITE" id="PS50088">
    <property type="entry name" value="ANK_REPEAT"/>
    <property type="match status" value="1"/>
</dbReference>
<reference evidence="2" key="1">
    <citation type="submission" date="2020-04" db="EMBL/GenBank/DDBJ databases">
        <authorList>
            <person name="Alioto T."/>
            <person name="Alioto T."/>
            <person name="Gomez Garrido J."/>
        </authorList>
    </citation>
    <scope>NUCLEOTIDE SEQUENCE</scope>
    <source>
        <strain evidence="2">A484AB</strain>
    </source>
</reference>
<name>A0A7D9KGR6_PARCT</name>
<gene>
    <name evidence="2" type="ORF">PACLA_8A022417</name>
</gene>
<dbReference type="SUPFAM" id="SSF48403">
    <property type="entry name" value="Ankyrin repeat"/>
    <property type="match status" value="1"/>
</dbReference>
<dbReference type="InterPro" id="IPR036770">
    <property type="entry name" value="Ankyrin_rpt-contain_sf"/>
</dbReference>
<feature type="region of interest" description="Disordered" evidence="1">
    <location>
        <begin position="285"/>
        <end position="325"/>
    </location>
</feature>
<accession>A0A7D9KGR6</accession>
<dbReference type="InterPro" id="IPR002110">
    <property type="entry name" value="Ankyrin_rpt"/>
</dbReference>
<feature type="compositionally biased region" description="Basic and acidic residues" evidence="1">
    <location>
        <begin position="311"/>
        <end position="322"/>
    </location>
</feature>
<dbReference type="PROSITE" id="PS50297">
    <property type="entry name" value="ANK_REP_REGION"/>
    <property type="match status" value="1"/>
</dbReference>
<protein>
    <submittedName>
        <fullName evidence="2">Ankyrin repeat domain-containing 50</fullName>
    </submittedName>
</protein>
<dbReference type="EMBL" id="CACRXK020036154">
    <property type="protein sequence ID" value="CAB4044778.1"/>
    <property type="molecule type" value="Genomic_DNA"/>
</dbReference>
<proteinExistence type="predicted"/>
<feature type="compositionally biased region" description="Basic and acidic residues" evidence="1">
    <location>
        <begin position="285"/>
        <end position="298"/>
    </location>
</feature>
<evidence type="ECO:0000313" key="2">
    <source>
        <dbReference type="EMBL" id="CAB4044778.1"/>
    </source>
</evidence>
<comment type="caution">
    <text evidence="2">The sequence shown here is derived from an EMBL/GenBank/DDBJ whole genome shotgun (WGS) entry which is preliminary data.</text>
</comment>
<dbReference type="Gene3D" id="1.25.40.20">
    <property type="entry name" value="Ankyrin repeat-containing domain"/>
    <property type="match status" value="1"/>
</dbReference>
<dbReference type="Proteomes" id="UP001152795">
    <property type="component" value="Unassembled WGS sequence"/>
</dbReference>